<feature type="chain" id="PRO_5032804105" evidence="1">
    <location>
        <begin position="24"/>
        <end position="162"/>
    </location>
</feature>
<reference evidence="2 3" key="1">
    <citation type="submission" date="2019-10" db="EMBL/GenBank/DDBJ databases">
        <title>Two novel species isolated from a subtropical stream in China.</title>
        <authorList>
            <person name="Lu H."/>
        </authorList>
    </citation>
    <scope>NUCLEOTIDE SEQUENCE [LARGE SCALE GENOMIC DNA]</scope>
    <source>
        <strain evidence="2 3">FT103W</strain>
    </source>
</reference>
<sequence length="162" mass="17541">MRNLLTLAIAIFLVGCAASSKKADTSFGNFMANASPTQERLLADDATRQLVLLYPPASTRLEFRQIMTDNFGKHLVELLRGQGYALQEVQPLADTPPITSAALSAASPSDAATSTPFNYVLDAIASPRLYRVTLTLGTQTISRAYVSQNETIHPAGAWVRKE</sequence>
<dbReference type="RefSeq" id="WP_152807201.1">
    <property type="nucleotide sequence ID" value="NZ_WHUF01000005.1"/>
</dbReference>
<dbReference type="PROSITE" id="PS51257">
    <property type="entry name" value="PROKAR_LIPOPROTEIN"/>
    <property type="match status" value="1"/>
</dbReference>
<dbReference type="Pfam" id="PF07283">
    <property type="entry name" value="TrbH"/>
    <property type="match status" value="1"/>
</dbReference>
<dbReference type="Proteomes" id="UP000444318">
    <property type="component" value="Unassembled WGS sequence"/>
</dbReference>
<keyword evidence="3" id="KW-1185">Reference proteome</keyword>
<accession>A0A843SHS4</accession>
<evidence type="ECO:0000313" key="2">
    <source>
        <dbReference type="EMBL" id="MQA21660.1"/>
    </source>
</evidence>
<dbReference type="AlphaFoldDB" id="A0A843SHS4"/>
<dbReference type="InterPro" id="IPR010837">
    <property type="entry name" value="Conjugal_tfr_TrbH"/>
</dbReference>
<organism evidence="2 3">
    <name type="scientific">Rugamonas rivuli</name>
    <dbReference type="NCBI Taxonomy" id="2743358"/>
    <lineage>
        <taxon>Bacteria</taxon>
        <taxon>Pseudomonadati</taxon>
        <taxon>Pseudomonadota</taxon>
        <taxon>Betaproteobacteria</taxon>
        <taxon>Burkholderiales</taxon>
        <taxon>Oxalobacteraceae</taxon>
        <taxon>Telluria group</taxon>
        <taxon>Rugamonas</taxon>
    </lineage>
</organism>
<protein>
    <submittedName>
        <fullName evidence="2">Conjugal transfer protein TrbH</fullName>
    </submittedName>
</protein>
<proteinExistence type="predicted"/>
<feature type="signal peptide" evidence="1">
    <location>
        <begin position="1"/>
        <end position="23"/>
    </location>
</feature>
<gene>
    <name evidence="2" type="ORF">GEV01_19265</name>
</gene>
<keyword evidence="1" id="KW-0732">Signal</keyword>
<evidence type="ECO:0000313" key="3">
    <source>
        <dbReference type="Proteomes" id="UP000444318"/>
    </source>
</evidence>
<name>A0A843SHS4_9BURK</name>
<comment type="caution">
    <text evidence="2">The sequence shown here is derived from an EMBL/GenBank/DDBJ whole genome shotgun (WGS) entry which is preliminary data.</text>
</comment>
<evidence type="ECO:0000256" key="1">
    <source>
        <dbReference type="SAM" id="SignalP"/>
    </source>
</evidence>
<dbReference type="EMBL" id="WHUF01000005">
    <property type="protein sequence ID" value="MQA21660.1"/>
    <property type="molecule type" value="Genomic_DNA"/>
</dbReference>